<sequence length="127" mass="14576">MTLHRQSLILVENCPIRDVLDRLGDRWTVLVLHELATGTLRFSEIRKRVADISPRMLAQTLRHLEQDGLVRREVFPTVPPRVDYALTPLGESFFERVEMLAQWAADHHDEVRAARKAYVAPVANAPK</sequence>
<dbReference type="SUPFAM" id="SSF46785">
    <property type="entry name" value="Winged helix' DNA-binding domain"/>
    <property type="match status" value="1"/>
</dbReference>
<dbReference type="GeneID" id="81471691"/>
<evidence type="ECO:0000256" key="1">
    <source>
        <dbReference type="ARBA" id="ARBA00023015"/>
    </source>
</evidence>
<dbReference type="Pfam" id="PF01638">
    <property type="entry name" value="HxlR"/>
    <property type="match status" value="1"/>
</dbReference>
<keyword evidence="2" id="KW-0238">DNA-binding</keyword>
<gene>
    <name evidence="5" type="ORF">IAE60_11955</name>
</gene>
<dbReference type="Proteomes" id="UP000515838">
    <property type="component" value="Chromosome"/>
</dbReference>
<evidence type="ECO:0000256" key="3">
    <source>
        <dbReference type="ARBA" id="ARBA00023163"/>
    </source>
</evidence>
<accession>A0A7G9T981</accession>
<protein>
    <submittedName>
        <fullName evidence="5">Helix-turn-helix transcriptional regulator</fullName>
    </submittedName>
</protein>
<evidence type="ECO:0000256" key="2">
    <source>
        <dbReference type="ARBA" id="ARBA00023125"/>
    </source>
</evidence>
<dbReference type="InterPro" id="IPR036388">
    <property type="entry name" value="WH-like_DNA-bd_sf"/>
</dbReference>
<dbReference type="InterPro" id="IPR036390">
    <property type="entry name" value="WH_DNA-bd_sf"/>
</dbReference>
<evidence type="ECO:0000313" key="6">
    <source>
        <dbReference type="Proteomes" id="UP000515838"/>
    </source>
</evidence>
<evidence type="ECO:0000313" key="5">
    <source>
        <dbReference type="EMBL" id="QNN76656.1"/>
    </source>
</evidence>
<reference evidence="5 6" key="1">
    <citation type="submission" date="2020-08" db="EMBL/GenBank/DDBJ databases">
        <title>Streptomycin Non-resistant strain, P. mexicana.</title>
        <authorList>
            <person name="Ganesh-Kumar S."/>
            <person name="Zhe T."/>
            <person name="Yu Z."/>
            <person name="Min Y."/>
        </authorList>
    </citation>
    <scope>NUCLEOTIDE SEQUENCE [LARGE SCALE GENOMIC DNA]</scope>
    <source>
        <strain evidence="5 6">GTZY2</strain>
    </source>
</reference>
<keyword evidence="1" id="KW-0805">Transcription regulation</keyword>
<dbReference type="InterPro" id="IPR002577">
    <property type="entry name" value="HTH_HxlR"/>
</dbReference>
<dbReference type="AlphaFoldDB" id="A0A7G9T981"/>
<dbReference type="PANTHER" id="PTHR33204">
    <property type="entry name" value="TRANSCRIPTIONAL REGULATOR, MARR FAMILY"/>
    <property type="match status" value="1"/>
</dbReference>
<proteinExistence type="predicted"/>
<name>A0A7G9T981_PSEMX</name>
<organism evidence="5 6">
    <name type="scientific">Pseudoxanthomonas mexicana</name>
    <dbReference type="NCBI Taxonomy" id="128785"/>
    <lineage>
        <taxon>Bacteria</taxon>
        <taxon>Pseudomonadati</taxon>
        <taxon>Pseudomonadota</taxon>
        <taxon>Gammaproteobacteria</taxon>
        <taxon>Lysobacterales</taxon>
        <taxon>Lysobacteraceae</taxon>
        <taxon>Pseudoxanthomonas</taxon>
    </lineage>
</organism>
<keyword evidence="3" id="KW-0804">Transcription</keyword>
<dbReference type="Gene3D" id="1.10.10.10">
    <property type="entry name" value="Winged helix-like DNA-binding domain superfamily/Winged helix DNA-binding domain"/>
    <property type="match status" value="1"/>
</dbReference>
<evidence type="ECO:0000259" key="4">
    <source>
        <dbReference type="PROSITE" id="PS51118"/>
    </source>
</evidence>
<dbReference type="RefSeq" id="WP_187572419.1">
    <property type="nucleotide sequence ID" value="NZ_CP060731.1"/>
</dbReference>
<dbReference type="EMBL" id="CP060731">
    <property type="protein sequence ID" value="QNN76656.1"/>
    <property type="molecule type" value="Genomic_DNA"/>
</dbReference>
<dbReference type="PANTHER" id="PTHR33204:SF39">
    <property type="entry name" value="TRANSCRIPTIONAL REGULATORY PROTEIN"/>
    <property type="match status" value="1"/>
</dbReference>
<dbReference type="GO" id="GO:0003677">
    <property type="term" value="F:DNA binding"/>
    <property type="evidence" value="ECO:0007669"/>
    <property type="project" value="UniProtKB-KW"/>
</dbReference>
<dbReference type="PROSITE" id="PS51118">
    <property type="entry name" value="HTH_HXLR"/>
    <property type="match status" value="1"/>
</dbReference>
<feature type="domain" description="HTH hxlR-type" evidence="4">
    <location>
        <begin position="14"/>
        <end position="112"/>
    </location>
</feature>